<name>A0ACC3CIH0_PYRYE</name>
<evidence type="ECO:0000313" key="2">
    <source>
        <dbReference type="Proteomes" id="UP000798662"/>
    </source>
</evidence>
<dbReference type="EMBL" id="CM020620">
    <property type="protein sequence ID" value="KAK1869613.1"/>
    <property type="molecule type" value="Genomic_DNA"/>
</dbReference>
<accession>A0ACC3CIH0</accession>
<organism evidence="1 2">
    <name type="scientific">Pyropia yezoensis</name>
    <name type="common">Susabi-nori</name>
    <name type="synonym">Porphyra yezoensis</name>
    <dbReference type="NCBI Taxonomy" id="2788"/>
    <lineage>
        <taxon>Eukaryota</taxon>
        <taxon>Rhodophyta</taxon>
        <taxon>Bangiophyceae</taxon>
        <taxon>Bangiales</taxon>
        <taxon>Bangiaceae</taxon>
        <taxon>Pyropia</taxon>
    </lineage>
</organism>
<proteinExistence type="predicted"/>
<gene>
    <name evidence="1" type="ORF">I4F81_012086</name>
</gene>
<comment type="caution">
    <text evidence="1">The sequence shown here is derived from an EMBL/GenBank/DDBJ whole genome shotgun (WGS) entry which is preliminary data.</text>
</comment>
<evidence type="ECO:0000313" key="1">
    <source>
        <dbReference type="EMBL" id="KAK1869613.1"/>
    </source>
</evidence>
<protein>
    <submittedName>
        <fullName evidence="1">Uncharacterized protein</fullName>
    </submittedName>
</protein>
<keyword evidence="2" id="KW-1185">Reference proteome</keyword>
<reference evidence="1" key="1">
    <citation type="submission" date="2019-11" db="EMBL/GenBank/DDBJ databases">
        <title>Nori genome reveals adaptations in red seaweeds to the harsh intertidal environment.</title>
        <authorList>
            <person name="Wang D."/>
            <person name="Mao Y."/>
        </authorList>
    </citation>
    <scope>NUCLEOTIDE SEQUENCE</scope>
    <source>
        <tissue evidence="1">Gametophyte</tissue>
    </source>
</reference>
<dbReference type="Proteomes" id="UP000798662">
    <property type="component" value="Chromosome 3"/>
</dbReference>
<sequence>MAFTKLAAAAVAALAVAASAATTATAAHAGNYIGYLSGHQMVPPVAAAGMGTVQGAYDTDTQTLSVRFHFRGLAAGVKSVGLYAAWAGRNGDEQFSLTDATKFGAGHLSGEGKASLKLTGRQVKLLEAREFYVLVGSELRAQLVPAVAGAKTMAASLSSAFTNPPTTSTAFGGIIVELMPTGAMIVTGSWQGLSSPLALNLANGNHFHVGLTGTNGQRIFELQPTLSDNNTTAFYTADKNTYMPTAEFLTMMKGRGVYMDVHSANLPTGELRGQVLSAASSSAYTTLLSPASVNPPAMGSDATGGLSVEYFHPDTIAVTGSFAKLSGEVAVDLAMGTHLHRGPADGAGPRFQELVADKSMGNTAGDFMLETNTFRLNATLIEALRMGMAYSDIHSQAFRAGELRGQLDAVV</sequence>